<dbReference type="InterPro" id="IPR018247">
    <property type="entry name" value="EF_Hand_1_Ca_BS"/>
</dbReference>
<evidence type="ECO:0000256" key="1">
    <source>
        <dbReference type="ARBA" id="ARBA00022837"/>
    </source>
</evidence>
<dbReference type="SMART" id="SM00054">
    <property type="entry name" value="EFh"/>
    <property type="match status" value="1"/>
</dbReference>
<evidence type="ECO:0000259" key="3">
    <source>
        <dbReference type="PROSITE" id="PS50222"/>
    </source>
</evidence>
<accession>A0A914VXK1</accession>
<evidence type="ECO:0000313" key="5">
    <source>
        <dbReference type="WBParaSite" id="PSAMB.scaffold2599size25338.g18426.t1"/>
    </source>
</evidence>
<sequence>MYLQVPSTSQSPMPSNTIHPAVESRTNSVTSIMQHAYRDLRASITGDHGSSIVSAIGRRMSTKKGVTFARPKTALAGALSRKLNGKSKKGEISNVVGDIDDDRIIDDVFAEVDVDGNGLIDYDEFSSMVRNYMTDDDVSIHTNCTRFDTINFDYSVNRIDRQRLFPPQRDATYGTITMHDDSRDALCTIQH</sequence>
<keyword evidence="4" id="KW-1185">Reference proteome</keyword>
<dbReference type="WBParaSite" id="PSAMB.scaffold2599size25338.g18426.t1">
    <property type="protein sequence ID" value="PSAMB.scaffold2599size25338.g18426.t1"/>
    <property type="gene ID" value="PSAMB.scaffold2599size25338.g18426"/>
</dbReference>
<dbReference type="SUPFAM" id="SSF47473">
    <property type="entry name" value="EF-hand"/>
    <property type="match status" value="1"/>
</dbReference>
<dbReference type="AlphaFoldDB" id="A0A914VXK1"/>
<dbReference type="GO" id="GO:0005509">
    <property type="term" value="F:calcium ion binding"/>
    <property type="evidence" value="ECO:0007669"/>
    <property type="project" value="InterPro"/>
</dbReference>
<organism evidence="4 5">
    <name type="scientific">Plectus sambesii</name>
    <dbReference type="NCBI Taxonomy" id="2011161"/>
    <lineage>
        <taxon>Eukaryota</taxon>
        <taxon>Metazoa</taxon>
        <taxon>Ecdysozoa</taxon>
        <taxon>Nematoda</taxon>
        <taxon>Chromadorea</taxon>
        <taxon>Plectida</taxon>
        <taxon>Plectina</taxon>
        <taxon>Plectoidea</taxon>
        <taxon>Plectidae</taxon>
        <taxon>Plectus</taxon>
    </lineage>
</organism>
<protein>
    <submittedName>
        <fullName evidence="5">EF-hand domain-containing protein</fullName>
    </submittedName>
</protein>
<feature type="domain" description="EF-hand" evidence="3">
    <location>
        <begin position="100"/>
        <end position="135"/>
    </location>
</feature>
<proteinExistence type="predicted"/>
<dbReference type="InterPro" id="IPR002048">
    <property type="entry name" value="EF_hand_dom"/>
</dbReference>
<dbReference type="PROSITE" id="PS00018">
    <property type="entry name" value="EF_HAND_1"/>
    <property type="match status" value="1"/>
</dbReference>
<dbReference type="Proteomes" id="UP000887566">
    <property type="component" value="Unplaced"/>
</dbReference>
<evidence type="ECO:0000313" key="4">
    <source>
        <dbReference type="Proteomes" id="UP000887566"/>
    </source>
</evidence>
<name>A0A914VXK1_9BILA</name>
<feature type="region of interest" description="Disordered" evidence="2">
    <location>
        <begin position="1"/>
        <end position="20"/>
    </location>
</feature>
<reference evidence="5" key="1">
    <citation type="submission" date="2022-11" db="UniProtKB">
        <authorList>
            <consortium name="WormBaseParasite"/>
        </authorList>
    </citation>
    <scope>IDENTIFICATION</scope>
</reference>
<evidence type="ECO:0000256" key="2">
    <source>
        <dbReference type="SAM" id="MobiDB-lite"/>
    </source>
</evidence>
<keyword evidence="1" id="KW-0106">Calcium</keyword>
<dbReference type="Pfam" id="PF00036">
    <property type="entry name" value="EF-hand_1"/>
    <property type="match status" value="1"/>
</dbReference>
<dbReference type="InterPro" id="IPR011992">
    <property type="entry name" value="EF-hand-dom_pair"/>
</dbReference>
<dbReference type="PROSITE" id="PS50222">
    <property type="entry name" value="EF_HAND_2"/>
    <property type="match status" value="1"/>
</dbReference>
<dbReference type="Gene3D" id="1.10.238.10">
    <property type="entry name" value="EF-hand"/>
    <property type="match status" value="1"/>
</dbReference>